<sequence>MATSAFGGVDISQFNFNDKTSRADSVRIANGILIGLVLVVIGLRLFSRLKFLKRIFVDDTTSSGLGTHVWLLPLPTLFEQVKSCILGKTFRLIMYMTLFIVVGLWICGIFVSLFQCDPVDQAWKIDPNRKCINYVNYLYASSAVNVFTDVVLCILPIPYLWKLSGAGACIAGIIRIAYLDTLRVLDVLFETVPILNLSVIECSLGIICVSIPALRPMVVQIFPNGSRASQTASTTMNKPYDSGTIPLSEVSGGFPKTAKLPPINEANTRPFERLSSV</sequence>
<gene>
    <name evidence="8" type="ORF">SNOG_03120</name>
</gene>
<protein>
    <recommendedName>
        <fullName evidence="7">Rhodopsin domain-containing protein</fullName>
    </recommendedName>
</protein>
<dbReference type="GeneID" id="5970560"/>
<organism evidence="8 9">
    <name type="scientific">Phaeosphaeria nodorum (strain SN15 / ATCC MYA-4574 / FGSC 10173)</name>
    <name type="common">Glume blotch fungus</name>
    <name type="synonym">Parastagonospora nodorum</name>
    <dbReference type="NCBI Taxonomy" id="321614"/>
    <lineage>
        <taxon>Eukaryota</taxon>
        <taxon>Fungi</taxon>
        <taxon>Dikarya</taxon>
        <taxon>Ascomycota</taxon>
        <taxon>Pezizomycotina</taxon>
        <taxon>Dothideomycetes</taxon>
        <taxon>Pleosporomycetidae</taxon>
        <taxon>Pleosporales</taxon>
        <taxon>Pleosporineae</taxon>
        <taxon>Phaeosphaeriaceae</taxon>
        <taxon>Parastagonospora</taxon>
    </lineage>
</organism>
<comment type="similarity">
    <text evidence="5">Belongs to the SAT4 family.</text>
</comment>
<feature type="domain" description="Rhodopsin" evidence="7">
    <location>
        <begin position="165"/>
        <end position="218"/>
    </location>
</feature>
<dbReference type="InterPro" id="IPR049326">
    <property type="entry name" value="Rhodopsin_dom_fungi"/>
</dbReference>
<evidence type="ECO:0000256" key="5">
    <source>
        <dbReference type="ARBA" id="ARBA00038359"/>
    </source>
</evidence>
<dbReference type="RefSeq" id="XP_001793703.1">
    <property type="nucleotide sequence ID" value="XM_001793651.1"/>
</dbReference>
<dbReference type="Proteomes" id="UP000001055">
    <property type="component" value="Unassembled WGS sequence"/>
</dbReference>
<evidence type="ECO:0000259" key="7">
    <source>
        <dbReference type="Pfam" id="PF20684"/>
    </source>
</evidence>
<dbReference type="GO" id="GO:0016020">
    <property type="term" value="C:membrane"/>
    <property type="evidence" value="ECO:0007669"/>
    <property type="project" value="UniProtKB-SubCell"/>
</dbReference>
<dbReference type="PANTHER" id="PTHR33048">
    <property type="entry name" value="PTH11-LIKE INTEGRAL MEMBRANE PROTEIN (AFU_ORTHOLOGUE AFUA_5G11245)"/>
    <property type="match status" value="1"/>
</dbReference>
<feature type="transmembrane region" description="Helical" evidence="6">
    <location>
        <begin position="159"/>
        <end position="179"/>
    </location>
</feature>
<evidence type="ECO:0000256" key="4">
    <source>
        <dbReference type="ARBA" id="ARBA00023136"/>
    </source>
</evidence>
<dbReference type="eggNOG" id="ENOG502S025">
    <property type="taxonomic scope" value="Eukaryota"/>
</dbReference>
<keyword evidence="3 6" id="KW-1133">Transmembrane helix</keyword>
<dbReference type="HOGENOM" id="CLU_028200_0_2_1"/>
<evidence type="ECO:0000313" key="9">
    <source>
        <dbReference type="Proteomes" id="UP000001055"/>
    </source>
</evidence>
<dbReference type="AlphaFoldDB" id="Q0UYP4"/>
<reference evidence="9" key="1">
    <citation type="journal article" date="2007" name="Plant Cell">
        <title>Dothideomycete-plant interactions illuminated by genome sequencing and EST analysis of the wheat pathogen Stagonospora nodorum.</title>
        <authorList>
            <person name="Hane J.K."/>
            <person name="Lowe R.G."/>
            <person name="Solomon P.S."/>
            <person name="Tan K.C."/>
            <person name="Schoch C.L."/>
            <person name="Spatafora J.W."/>
            <person name="Crous P.W."/>
            <person name="Kodira C."/>
            <person name="Birren B.W."/>
            <person name="Galagan J.E."/>
            <person name="Torriani S.F."/>
            <person name="McDonald B.A."/>
            <person name="Oliver R.P."/>
        </authorList>
    </citation>
    <scope>NUCLEOTIDE SEQUENCE [LARGE SCALE GENOMIC DNA]</scope>
    <source>
        <strain evidence="9">SN15 / ATCC MYA-4574 / FGSC 10173</strain>
    </source>
</reference>
<dbReference type="VEuPathDB" id="FungiDB:JI435_031200"/>
<comment type="subcellular location">
    <subcellularLocation>
        <location evidence="1">Membrane</location>
        <topology evidence="1">Multi-pass membrane protein</topology>
    </subcellularLocation>
</comment>
<dbReference type="InParanoid" id="Q0UYP4"/>
<evidence type="ECO:0000256" key="1">
    <source>
        <dbReference type="ARBA" id="ARBA00004141"/>
    </source>
</evidence>
<name>Q0UYP4_PHANO</name>
<dbReference type="Pfam" id="PF20684">
    <property type="entry name" value="Fung_rhodopsin"/>
    <property type="match status" value="2"/>
</dbReference>
<dbReference type="OMA" id="ERKCIDY"/>
<evidence type="ECO:0000313" key="8">
    <source>
        <dbReference type="EMBL" id="EAT89851.1"/>
    </source>
</evidence>
<keyword evidence="2 6" id="KW-0812">Transmembrane</keyword>
<dbReference type="PANTHER" id="PTHR33048:SF131">
    <property type="entry name" value="INTEGRAL MEMBRANE PROTEIN"/>
    <property type="match status" value="1"/>
</dbReference>
<accession>Q0UYP4</accession>
<keyword evidence="4 6" id="KW-0472">Membrane</keyword>
<feature type="transmembrane region" description="Helical" evidence="6">
    <location>
        <begin position="92"/>
        <end position="114"/>
    </location>
</feature>
<proteinExistence type="inferred from homology"/>
<dbReference type="EMBL" id="CH445328">
    <property type="protein sequence ID" value="EAT89851.1"/>
    <property type="molecule type" value="Genomic_DNA"/>
</dbReference>
<feature type="transmembrane region" description="Helical" evidence="6">
    <location>
        <begin position="28"/>
        <end position="46"/>
    </location>
</feature>
<evidence type="ECO:0000256" key="3">
    <source>
        <dbReference type="ARBA" id="ARBA00022989"/>
    </source>
</evidence>
<evidence type="ECO:0000256" key="6">
    <source>
        <dbReference type="SAM" id="Phobius"/>
    </source>
</evidence>
<feature type="transmembrane region" description="Helical" evidence="6">
    <location>
        <begin position="191"/>
        <end position="214"/>
    </location>
</feature>
<dbReference type="KEGG" id="pno:SNOG_03120"/>
<dbReference type="InterPro" id="IPR052337">
    <property type="entry name" value="SAT4-like"/>
</dbReference>
<evidence type="ECO:0000256" key="2">
    <source>
        <dbReference type="ARBA" id="ARBA00022692"/>
    </source>
</evidence>
<feature type="domain" description="Rhodopsin" evidence="7">
    <location>
        <begin position="88"/>
        <end position="164"/>
    </location>
</feature>